<reference evidence="2 3" key="1">
    <citation type="submission" date="2015-04" db="EMBL/GenBank/DDBJ databases">
        <title>The draft genome sequence of Roseovarius sp.R12b.</title>
        <authorList>
            <person name="Li G."/>
            <person name="Lai Q."/>
            <person name="Shao Z."/>
            <person name="Yan P."/>
        </authorList>
    </citation>
    <scope>NUCLEOTIDE SEQUENCE [LARGE SCALE GENOMIC DNA]</scope>
    <source>
        <strain evidence="2 3">R12B</strain>
    </source>
</reference>
<gene>
    <name evidence="2" type="ORF">XM53_21295</name>
</gene>
<dbReference type="STRING" id="1641875.XM53_21295"/>
<dbReference type="Proteomes" id="UP000051295">
    <property type="component" value="Unassembled WGS sequence"/>
</dbReference>
<dbReference type="EMBL" id="LAXJ01000033">
    <property type="protein sequence ID" value="KRS10417.1"/>
    <property type="molecule type" value="Genomic_DNA"/>
</dbReference>
<feature type="transmembrane region" description="Helical" evidence="1">
    <location>
        <begin position="66"/>
        <end position="88"/>
    </location>
</feature>
<dbReference type="OrthoDB" id="7745314at2"/>
<keyword evidence="1" id="KW-0812">Transmembrane</keyword>
<protein>
    <submittedName>
        <fullName evidence="2">Uncharacterized protein</fullName>
    </submittedName>
</protein>
<keyword evidence="3" id="KW-1185">Reference proteome</keyword>
<keyword evidence="1" id="KW-1133">Transmembrane helix</keyword>
<dbReference type="PATRIC" id="fig|1641875.4.peg.3336"/>
<dbReference type="AlphaFoldDB" id="A0A0T5NNP3"/>
<name>A0A0T5NNP3_9RHOB</name>
<dbReference type="RefSeq" id="WP_057796816.1">
    <property type="nucleotide sequence ID" value="NZ_LAXJ01000033.1"/>
</dbReference>
<evidence type="ECO:0000256" key="1">
    <source>
        <dbReference type="SAM" id="Phobius"/>
    </source>
</evidence>
<accession>A0A0T5NNP3</accession>
<sequence length="89" mass="10047">MDGQTIEQDARSAEYLRQREIFERSMAELRTERRRREASGYAVMAAAYSLEGAARKDTWLGKIVTFAKYALITFVAVVPNLAMILMLAG</sequence>
<evidence type="ECO:0000313" key="2">
    <source>
        <dbReference type="EMBL" id="KRS10417.1"/>
    </source>
</evidence>
<evidence type="ECO:0000313" key="3">
    <source>
        <dbReference type="Proteomes" id="UP000051295"/>
    </source>
</evidence>
<proteinExistence type="predicted"/>
<comment type="caution">
    <text evidence="2">The sequence shown here is derived from an EMBL/GenBank/DDBJ whole genome shotgun (WGS) entry which is preliminary data.</text>
</comment>
<keyword evidence="1" id="KW-0472">Membrane</keyword>
<organism evidence="2 3">
    <name type="scientific">Roseovarius atlanticus</name>
    <dbReference type="NCBI Taxonomy" id="1641875"/>
    <lineage>
        <taxon>Bacteria</taxon>
        <taxon>Pseudomonadati</taxon>
        <taxon>Pseudomonadota</taxon>
        <taxon>Alphaproteobacteria</taxon>
        <taxon>Rhodobacterales</taxon>
        <taxon>Roseobacteraceae</taxon>
        <taxon>Roseovarius</taxon>
    </lineage>
</organism>